<accession>A0A399D5K6</accession>
<dbReference type="GO" id="GO:0007156">
    <property type="term" value="P:homophilic cell adhesion via plasma membrane adhesion molecules"/>
    <property type="evidence" value="ECO:0007669"/>
    <property type="project" value="InterPro"/>
</dbReference>
<dbReference type="CDD" id="cd11304">
    <property type="entry name" value="Cadherin_repeat"/>
    <property type="match status" value="1"/>
</dbReference>
<protein>
    <submittedName>
        <fullName evidence="4">T9SS C-terminal target domain-containing protein</fullName>
    </submittedName>
</protein>
<feature type="transmembrane region" description="Helical" evidence="2">
    <location>
        <begin position="29"/>
        <end position="51"/>
    </location>
</feature>
<keyword evidence="2" id="KW-1133">Transmembrane helix</keyword>
<organism evidence="4 5">
    <name type="scientific">Mariniphaga sediminis</name>
    <dbReference type="NCBI Taxonomy" id="1628158"/>
    <lineage>
        <taxon>Bacteria</taxon>
        <taxon>Pseudomonadati</taxon>
        <taxon>Bacteroidota</taxon>
        <taxon>Bacteroidia</taxon>
        <taxon>Marinilabiliales</taxon>
        <taxon>Prolixibacteraceae</taxon>
        <taxon>Mariniphaga</taxon>
    </lineage>
</organism>
<dbReference type="PROSITE" id="PS50268">
    <property type="entry name" value="CADHERIN_2"/>
    <property type="match status" value="1"/>
</dbReference>
<dbReference type="InterPro" id="IPR012334">
    <property type="entry name" value="Pectin_lyas_fold"/>
</dbReference>
<dbReference type="InterPro" id="IPR003305">
    <property type="entry name" value="CenC_carb-bd"/>
</dbReference>
<dbReference type="PANTHER" id="PTHR36453:SF1">
    <property type="entry name" value="RIGHT HANDED BETA HELIX DOMAIN-CONTAINING PROTEIN"/>
    <property type="match status" value="1"/>
</dbReference>
<dbReference type="Pfam" id="PF02018">
    <property type="entry name" value="CBM_4_9"/>
    <property type="match status" value="2"/>
</dbReference>
<dbReference type="Pfam" id="PF00028">
    <property type="entry name" value="Cadherin"/>
    <property type="match status" value="1"/>
</dbReference>
<dbReference type="Proteomes" id="UP000266441">
    <property type="component" value="Unassembled WGS sequence"/>
</dbReference>
<dbReference type="PANTHER" id="PTHR36453">
    <property type="entry name" value="SECRETED PROTEIN-RELATED"/>
    <property type="match status" value="1"/>
</dbReference>
<dbReference type="Gene3D" id="2.60.40.60">
    <property type="entry name" value="Cadherins"/>
    <property type="match status" value="1"/>
</dbReference>
<feature type="domain" description="Cadherin" evidence="3">
    <location>
        <begin position="695"/>
        <end position="791"/>
    </location>
</feature>
<sequence length="1650" mass="179896">MNLSGKYYTRVVRNGTFYIKEHLLKGKGIYFLLLTILLIFTYTGNSAVYYVSASGNDSNSGISPDQPWKSLAKVNSFIPAPGDQILFNRGDEWVGTIKANASGTSGSPVIYGAYGTGSMPKIYGSQEITGWEVHSGNIYKAKFDAKVGQLFINDKRATLARYPNSGYFTITNALSSTQFTSTELNGGINYTGASWVGRTSAYTMFSKTITSSSSQTLTISSTPFDGSLQAGKGFFLCDKKEFIDKPGEWYYDAAEKMLYLWAPNGDSPANYSVRGATFDYGVAISGKNYVTVKDLEILHSSVDGILIANSSYITAQNNRIISPDLVGVHVPSGNSNATVITGNYIYQANGGGIRCYSHSATISDNILEDTGLLENINKSTYASSDNFGTAIFSRGDNPDIRYNRIINSGYCGINWKGQNGDISYNYVNGACQVLDDGGGIYTYNGYDYKQVASAGSVVKNNIVLNVFGNREGYTNTYDGGFGIYMDNNSHDILIEGNTVAYTSSAIYLHQNGKIKINNNTLMDAILLIRSGQEVEDNTITNNTFYLTGRSGDFVWWKNTYQRMIYEESAESLLDQNKYVSRYNSNVFRHSGKDRIFSEWKSLTKQDANSTINNEPMAEGETEHLFYNDTKKIKTIDLGNATYKDVLGNPVSGKFTLEPFTSKILIGTNFDNVETGNQPPVIPDQFFDITSPKTAGELIGQVEANDPDVGQNLTYAIVQGNEAGLFSLDFSTGELRAKADITATPVETVILVVEVTDNAENPLSANANVTINLNIIEAGGGNQIPDMAAPVISSFSIPPTAESLTVAVIDFTASDDVAVAGYCLTQTSTTPAANDPYWLSTVPDSYTFELCGDQTLYAWTKDASGNISTPSQASTIITLPDSADIVTSVEHVAICEGESYLGWTEGGVYQRTVPGDTIQTGSNLIENSDFSTGTDTWKTWGATGYNIDLVTNSQDFISSPASLQANCTANGDNVSSLHLITGGNIALEAGKEYEFSFYAKGSVDFTVGKLYLNKATYPWTKFGSFEILSPVITKSWDQYKIKFTATHTANDAQLRIYLGNSLPAGQSLFLDDVVFAEIIPGGNAENQIITTYLTVNPVQYATEEVTIMEGENYLGWTEAGQYQRTLTAITGCDSIVTTNLQVTAAAVHTVENITIYEGENYLGWTEPGQYERVLTSSAGGDSIVTTNLFVTVETPTSAEYITICEGESYLGWTEAGEYQHTIPGDTIQTGSNLIENSDFSTGTNTWETWGATGYNIDLVTNSQDFISSPASLQANCTANGVEVSSLHLITGENIALEAGKEYELSFYAKGSVDFTVGKLYLNKATYPWTKFGSFEILSPAITKSWDQYKIKFTSTHTANDAQLRIYLGNSLPAGQSLFLDDVVFAEMIPGGNAENQIITTYLTVNPVQYATEEVTIKEGENYLGWTEAGQYQRTLTAITGCDSIVTTNLQVTAAVVYSVEDVTICEGDNYLGWTEPGQYERTLTSSTGGDSIVTTVLSVNPIQYTTEEVTIVKGEDYMGWKKEGYYERTLTSATGCDSIVTTVLTIENKTANNNSSTKSENVTTSSSETEYVANEFILYPNPAKSSINIEYSYLPEMDTTIEILNGNGQTVYSERVESVAIRIDIDHLISGMYFIRSVSNNQSTVKKLIVR</sequence>
<dbReference type="InterPro" id="IPR026444">
    <property type="entry name" value="Secre_tail"/>
</dbReference>
<dbReference type="SUPFAM" id="SSF51126">
    <property type="entry name" value="Pectin lyase-like"/>
    <property type="match status" value="1"/>
</dbReference>
<dbReference type="Pfam" id="PF13229">
    <property type="entry name" value="Beta_helix"/>
    <property type="match status" value="1"/>
</dbReference>
<comment type="caution">
    <text evidence="4">The sequence shown here is derived from an EMBL/GenBank/DDBJ whole genome shotgun (WGS) entry which is preliminary data.</text>
</comment>
<proteinExistence type="predicted"/>
<dbReference type="InterPro" id="IPR006626">
    <property type="entry name" value="PbH1"/>
</dbReference>
<dbReference type="Gene3D" id="2.160.20.10">
    <property type="entry name" value="Single-stranded right-handed beta-helix, Pectin lyase-like"/>
    <property type="match status" value="2"/>
</dbReference>
<dbReference type="GO" id="GO:0005509">
    <property type="term" value="F:calcium ion binding"/>
    <property type="evidence" value="ECO:0007669"/>
    <property type="project" value="InterPro"/>
</dbReference>
<dbReference type="InterPro" id="IPR039448">
    <property type="entry name" value="Beta_helix"/>
</dbReference>
<keyword evidence="2" id="KW-0472">Membrane</keyword>
<keyword evidence="1" id="KW-0378">Hydrolase</keyword>
<dbReference type="RefSeq" id="WP_119349561.1">
    <property type="nucleotide sequence ID" value="NZ_QWET01000005.1"/>
</dbReference>
<dbReference type="Gene3D" id="2.60.120.260">
    <property type="entry name" value="Galactose-binding domain-like"/>
    <property type="match status" value="2"/>
</dbReference>
<dbReference type="InterPro" id="IPR011050">
    <property type="entry name" value="Pectin_lyase_fold/virulence"/>
</dbReference>
<keyword evidence="2" id="KW-0812">Transmembrane</keyword>
<dbReference type="EMBL" id="QWET01000005">
    <property type="protein sequence ID" value="RIH65720.1"/>
    <property type="molecule type" value="Genomic_DNA"/>
</dbReference>
<dbReference type="Pfam" id="PF18962">
    <property type="entry name" value="Por_Secre_tail"/>
    <property type="match status" value="1"/>
</dbReference>
<evidence type="ECO:0000313" key="4">
    <source>
        <dbReference type="EMBL" id="RIH65720.1"/>
    </source>
</evidence>
<dbReference type="SMART" id="SM00112">
    <property type="entry name" value="CA"/>
    <property type="match status" value="1"/>
</dbReference>
<dbReference type="SMART" id="SM00710">
    <property type="entry name" value="PbH1"/>
    <property type="match status" value="9"/>
</dbReference>
<dbReference type="GO" id="GO:0016798">
    <property type="term" value="F:hydrolase activity, acting on glycosyl bonds"/>
    <property type="evidence" value="ECO:0007669"/>
    <property type="project" value="InterPro"/>
</dbReference>
<evidence type="ECO:0000259" key="3">
    <source>
        <dbReference type="PROSITE" id="PS50268"/>
    </source>
</evidence>
<keyword evidence="5" id="KW-1185">Reference proteome</keyword>
<dbReference type="SUPFAM" id="SSF49313">
    <property type="entry name" value="Cadherin-like"/>
    <property type="match status" value="1"/>
</dbReference>
<evidence type="ECO:0000256" key="2">
    <source>
        <dbReference type="SAM" id="Phobius"/>
    </source>
</evidence>
<gene>
    <name evidence="4" type="ORF">D1164_08660</name>
</gene>
<dbReference type="InterPro" id="IPR008979">
    <property type="entry name" value="Galactose-bd-like_sf"/>
</dbReference>
<dbReference type="InterPro" id="IPR002126">
    <property type="entry name" value="Cadherin-like_dom"/>
</dbReference>
<reference evidence="4 5" key="1">
    <citation type="journal article" date="2015" name="Int. J. Syst. Evol. Microbiol.">
        <title>Mariniphaga sediminis sp. nov., isolated from coastal sediment.</title>
        <authorList>
            <person name="Wang F.Q."/>
            <person name="Shen Q.Y."/>
            <person name="Chen G.J."/>
            <person name="Du Z.J."/>
        </authorList>
    </citation>
    <scope>NUCLEOTIDE SEQUENCE [LARGE SCALE GENOMIC DNA]</scope>
    <source>
        <strain evidence="4 5">SY21</strain>
    </source>
</reference>
<evidence type="ECO:0000256" key="1">
    <source>
        <dbReference type="ARBA" id="ARBA00022801"/>
    </source>
</evidence>
<evidence type="ECO:0000313" key="5">
    <source>
        <dbReference type="Proteomes" id="UP000266441"/>
    </source>
</evidence>
<dbReference type="OrthoDB" id="9808066at2"/>
<dbReference type="GO" id="GO:0016020">
    <property type="term" value="C:membrane"/>
    <property type="evidence" value="ECO:0007669"/>
    <property type="project" value="InterPro"/>
</dbReference>
<dbReference type="SUPFAM" id="SSF49785">
    <property type="entry name" value="Galactose-binding domain-like"/>
    <property type="match status" value="2"/>
</dbReference>
<dbReference type="InterPro" id="IPR015919">
    <property type="entry name" value="Cadherin-like_sf"/>
</dbReference>
<dbReference type="NCBIfam" id="TIGR04183">
    <property type="entry name" value="Por_Secre_tail"/>
    <property type="match status" value="1"/>
</dbReference>
<name>A0A399D5K6_9BACT</name>